<protein>
    <recommendedName>
        <fullName evidence="1">Antitoxin VbhA domain-containing protein</fullName>
    </recommendedName>
</protein>
<evidence type="ECO:0000313" key="2">
    <source>
        <dbReference type="EMBL" id="SAI46798.1"/>
    </source>
</evidence>
<evidence type="ECO:0000259" key="1">
    <source>
        <dbReference type="Pfam" id="PF18495"/>
    </source>
</evidence>
<feature type="domain" description="Antitoxin VbhA" evidence="1">
    <location>
        <begin position="10"/>
        <end position="56"/>
    </location>
</feature>
<dbReference type="InterPro" id="IPR033788">
    <property type="entry name" value="VbhA-like"/>
</dbReference>
<dbReference type="EMBL" id="FKBS01000025">
    <property type="protein sequence ID" value="SAI46798.1"/>
    <property type="molecule type" value="Genomic_DNA"/>
</dbReference>
<evidence type="ECO:0000313" key="3">
    <source>
        <dbReference type="Proteomes" id="UP000077037"/>
    </source>
</evidence>
<reference evidence="2 3" key="1">
    <citation type="submission" date="2016-03" db="EMBL/GenBank/DDBJ databases">
        <authorList>
            <consortium name="Pathogen Informatics"/>
        </authorList>
    </citation>
    <scope>NUCLEOTIDE SEQUENCE [LARGE SCALE GENOMIC DNA]</scope>
    <source>
        <strain evidence="2 3">NCTC13364</strain>
    </source>
</reference>
<dbReference type="Gene3D" id="1.10.8.1050">
    <property type="entry name" value="Antitoxin VbhA-like"/>
    <property type="match status" value="1"/>
</dbReference>
<dbReference type="InterPro" id="IPR043038">
    <property type="entry name" value="VbhA_sf"/>
</dbReference>
<accession>A0A157QMF7</accession>
<dbReference type="CDD" id="cd11586">
    <property type="entry name" value="VbhA_like"/>
    <property type="match status" value="1"/>
</dbReference>
<sequence length="64" mass="7167">MLTPQEIAQRQRAVEDALASQRLEGLEPDAQALHQMQQYVQGHVELADIVAMFSRRVGNGEVHV</sequence>
<dbReference type="InterPro" id="IPR041535">
    <property type="entry name" value="VbhA"/>
</dbReference>
<dbReference type="Pfam" id="PF18495">
    <property type="entry name" value="VbhA"/>
    <property type="match status" value="1"/>
</dbReference>
<organism evidence="2 3">
    <name type="scientific">Bordetella ansorpii</name>
    <dbReference type="NCBI Taxonomy" id="288768"/>
    <lineage>
        <taxon>Bacteria</taxon>
        <taxon>Pseudomonadati</taxon>
        <taxon>Pseudomonadota</taxon>
        <taxon>Betaproteobacteria</taxon>
        <taxon>Burkholderiales</taxon>
        <taxon>Alcaligenaceae</taxon>
        <taxon>Bordetella</taxon>
    </lineage>
</organism>
<dbReference type="OrthoDB" id="8664388at2"/>
<dbReference type="RefSeq" id="WP_066416756.1">
    <property type="nucleotide sequence ID" value="NZ_FKBS01000025.1"/>
</dbReference>
<dbReference type="AlphaFoldDB" id="A0A157QMF7"/>
<name>A0A157QMF7_9BORD</name>
<proteinExistence type="predicted"/>
<dbReference type="Proteomes" id="UP000077037">
    <property type="component" value="Unassembled WGS sequence"/>
</dbReference>
<gene>
    <name evidence="2" type="ORF">SAMEA1982600_03721</name>
</gene>